<feature type="transmembrane region" description="Helical" evidence="1">
    <location>
        <begin position="23"/>
        <end position="47"/>
    </location>
</feature>
<dbReference type="Pfam" id="PF20154">
    <property type="entry name" value="LNT_N"/>
    <property type="match status" value="1"/>
</dbReference>
<protein>
    <recommendedName>
        <fullName evidence="2">Apolipoprotein N-acyltransferase N-terminal domain-containing protein</fullName>
    </recommendedName>
</protein>
<dbReference type="GO" id="GO:0016020">
    <property type="term" value="C:membrane"/>
    <property type="evidence" value="ECO:0007669"/>
    <property type="project" value="InterPro"/>
</dbReference>
<evidence type="ECO:0000259" key="2">
    <source>
        <dbReference type="Pfam" id="PF20154"/>
    </source>
</evidence>
<feature type="non-terminal residue" evidence="3">
    <location>
        <position position="1"/>
    </location>
</feature>
<feature type="transmembrane region" description="Helical" evidence="1">
    <location>
        <begin position="128"/>
        <end position="148"/>
    </location>
</feature>
<dbReference type="EMBL" id="BARS01043535">
    <property type="protein sequence ID" value="GAG40424.1"/>
    <property type="molecule type" value="Genomic_DNA"/>
</dbReference>
<keyword evidence="1" id="KW-1133">Transmembrane helix</keyword>
<gene>
    <name evidence="3" type="ORF">S01H1_65900</name>
</gene>
<comment type="caution">
    <text evidence="3">The sequence shown here is derived from an EMBL/GenBank/DDBJ whole genome shotgun (WGS) entry which is preliminary data.</text>
</comment>
<dbReference type="InterPro" id="IPR045378">
    <property type="entry name" value="LNT_N"/>
</dbReference>
<keyword evidence="1" id="KW-0472">Membrane</keyword>
<accession>X0XB63</accession>
<evidence type="ECO:0000256" key="1">
    <source>
        <dbReference type="SAM" id="Phobius"/>
    </source>
</evidence>
<name>X0XB63_9ZZZZ</name>
<feature type="non-terminal residue" evidence="3">
    <location>
        <position position="250"/>
    </location>
</feature>
<dbReference type="GO" id="GO:0016410">
    <property type="term" value="F:N-acyltransferase activity"/>
    <property type="evidence" value="ECO:0007669"/>
    <property type="project" value="InterPro"/>
</dbReference>
<sequence length="250" mass="27414">YTAVHWPILALCLRYCRTKKIPLFLAAGVLFVGAERLQGLFLGGFFWRLLAHSQYANITLIQIADIFGAAGLSFLIAMVNGLLAELFLDASAFAEATADRRCSILPPSLKLRRTGDTRYRRSIFKVSNLLKTAVVCTAVVAAVVYGRWRISQEDEFVEAGPLVASLQSNVPQSVKREALRGEGKAAVQTSKGIFDGLMEQSKAGAQAGAELIVWPETMVQGILIPDVWAVFDSSENKEIFDEAKKFDKAL</sequence>
<keyword evidence="1" id="KW-0812">Transmembrane</keyword>
<proteinExistence type="predicted"/>
<evidence type="ECO:0000313" key="3">
    <source>
        <dbReference type="EMBL" id="GAG40424.1"/>
    </source>
</evidence>
<dbReference type="InterPro" id="IPR004563">
    <property type="entry name" value="Apolipo_AcylTrfase"/>
</dbReference>
<dbReference type="PANTHER" id="PTHR38686">
    <property type="entry name" value="APOLIPOPROTEIN N-ACYLTRANSFERASE"/>
    <property type="match status" value="1"/>
</dbReference>
<feature type="transmembrane region" description="Helical" evidence="1">
    <location>
        <begin position="59"/>
        <end position="83"/>
    </location>
</feature>
<dbReference type="AlphaFoldDB" id="X0XB63"/>
<feature type="domain" description="Apolipoprotein N-acyltransferase N-terminal" evidence="2">
    <location>
        <begin position="4"/>
        <end position="82"/>
    </location>
</feature>
<reference evidence="3" key="1">
    <citation type="journal article" date="2014" name="Front. Microbiol.">
        <title>High frequency of phylogenetically diverse reductive dehalogenase-homologous genes in deep subseafloor sedimentary metagenomes.</title>
        <authorList>
            <person name="Kawai M."/>
            <person name="Futagami T."/>
            <person name="Toyoda A."/>
            <person name="Takaki Y."/>
            <person name="Nishi S."/>
            <person name="Hori S."/>
            <person name="Arai W."/>
            <person name="Tsubouchi T."/>
            <person name="Morono Y."/>
            <person name="Uchiyama I."/>
            <person name="Ito T."/>
            <person name="Fujiyama A."/>
            <person name="Inagaki F."/>
            <person name="Takami H."/>
        </authorList>
    </citation>
    <scope>NUCLEOTIDE SEQUENCE</scope>
    <source>
        <strain evidence="3">Expedition CK06-06</strain>
    </source>
</reference>
<dbReference type="GO" id="GO:0042158">
    <property type="term" value="P:lipoprotein biosynthetic process"/>
    <property type="evidence" value="ECO:0007669"/>
    <property type="project" value="InterPro"/>
</dbReference>
<dbReference type="PANTHER" id="PTHR38686:SF1">
    <property type="entry name" value="APOLIPOPROTEIN N-ACYLTRANSFERASE"/>
    <property type="match status" value="1"/>
</dbReference>
<organism evidence="3">
    <name type="scientific">marine sediment metagenome</name>
    <dbReference type="NCBI Taxonomy" id="412755"/>
    <lineage>
        <taxon>unclassified sequences</taxon>
        <taxon>metagenomes</taxon>
        <taxon>ecological metagenomes</taxon>
    </lineage>
</organism>